<evidence type="ECO:0000313" key="2">
    <source>
        <dbReference type="Proteomes" id="UP001235094"/>
    </source>
</evidence>
<accession>A0ABU0LR70</accession>
<reference evidence="1 2" key="1">
    <citation type="submission" date="2023-07" db="EMBL/GenBank/DDBJ databases">
        <title>Genomic Encyclopedia of Type Strains, Phase IV (KMG-IV): sequencing the most valuable type-strain genomes for metagenomic binning, comparative biology and taxonomic classification.</title>
        <authorList>
            <person name="Goeker M."/>
        </authorList>
    </citation>
    <scope>NUCLEOTIDE SEQUENCE [LARGE SCALE GENOMIC DNA]</scope>
    <source>
        <strain evidence="1 2">DSM 15561</strain>
    </source>
</reference>
<evidence type="ECO:0000313" key="1">
    <source>
        <dbReference type="EMBL" id="MDQ0511202.1"/>
    </source>
</evidence>
<keyword evidence="2" id="KW-1185">Reference proteome</keyword>
<comment type="caution">
    <text evidence="1">The sequence shown here is derived from an EMBL/GenBank/DDBJ whole genome shotgun (WGS) entry which is preliminary data.</text>
</comment>
<gene>
    <name evidence="1" type="ORF">QOZ99_002098</name>
</gene>
<dbReference type="RefSeq" id="WP_306889893.1">
    <property type="nucleotide sequence ID" value="NZ_JAUSVR010000005.1"/>
</dbReference>
<sequence length="71" mass="8121">MSPLVQQLLHQEEYEAIPVSCPQTKQNPACSLRARPEFQQVGIGERSRIECIFECNLTVLLILFAFHQLAH</sequence>
<organism evidence="1 2">
    <name type="scientific">Ancylobacter amanitiformis</name>
    <dbReference type="NCBI Taxonomy" id="217069"/>
    <lineage>
        <taxon>Bacteria</taxon>
        <taxon>Pseudomonadati</taxon>
        <taxon>Pseudomonadota</taxon>
        <taxon>Alphaproteobacteria</taxon>
        <taxon>Hyphomicrobiales</taxon>
        <taxon>Xanthobacteraceae</taxon>
        <taxon>Ancylobacter</taxon>
    </lineage>
</organism>
<protein>
    <submittedName>
        <fullName evidence="1">Uncharacterized protein</fullName>
    </submittedName>
</protein>
<name>A0ABU0LR70_9HYPH</name>
<proteinExistence type="predicted"/>
<dbReference type="Proteomes" id="UP001235094">
    <property type="component" value="Unassembled WGS sequence"/>
</dbReference>
<dbReference type="EMBL" id="JAUSVR010000005">
    <property type="protein sequence ID" value="MDQ0511202.1"/>
    <property type="molecule type" value="Genomic_DNA"/>
</dbReference>